<comment type="caution">
    <text evidence="2">The sequence shown here is derived from an EMBL/GenBank/DDBJ whole genome shotgun (WGS) entry which is preliminary data.</text>
</comment>
<evidence type="ECO:0008006" key="4">
    <source>
        <dbReference type="Google" id="ProtNLM"/>
    </source>
</evidence>
<dbReference type="EMBL" id="JBHTMK010000023">
    <property type="protein sequence ID" value="MFD1367391.1"/>
    <property type="molecule type" value="Genomic_DNA"/>
</dbReference>
<dbReference type="Proteomes" id="UP001597183">
    <property type="component" value="Unassembled WGS sequence"/>
</dbReference>
<keyword evidence="1" id="KW-0812">Transmembrane</keyword>
<evidence type="ECO:0000256" key="1">
    <source>
        <dbReference type="SAM" id="Phobius"/>
    </source>
</evidence>
<sequence>MTATAGWPLAAAVDLADLGPLPASISLGAGQSTGIHPLPGHDGWLAKLYHRPADTDAAACLDWLIRLPPSMPATDRARVVASTSWPVAALVDGGKTIGCVLPRAPAKFRAAMPPDGAERYLEIDWLARPEASFVRRGLTPPTWEQRLRVSHDLVSVAVLLGRYGLVYSDWSYSNAFYSPTDFSAYVIDLDGCGRHRMSNIFQPNWEDPHTPRGIPADATTDRYRVALLVARVLTGERATVHALHALADLPQPALTEILRDGLLATTAAQRPAAATLLAVLDGRPYLRMPVQRLPLPARPAVAPTRVPAAAPDVADPAPAPVVVDRPVHVGRWFAAVVFALLIVGLAVYLTSL</sequence>
<feature type="transmembrane region" description="Helical" evidence="1">
    <location>
        <begin position="332"/>
        <end position="350"/>
    </location>
</feature>
<keyword evidence="1" id="KW-1133">Transmembrane helix</keyword>
<gene>
    <name evidence="2" type="ORF">ACFQ5G_18700</name>
</gene>
<evidence type="ECO:0000313" key="3">
    <source>
        <dbReference type="Proteomes" id="UP001597183"/>
    </source>
</evidence>
<dbReference type="SUPFAM" id="SSF56112">
    <property type="entry name" value="Protein kinase-like (PK-like)"/>
    <property type="match status" value="1"/>
</dbReference>
<proteinExistence type="predicted"/>
<dbReference type="InterPro" id="IPR011009">
    <property type="entry name" value="Kinase-like_dom_sf"/>
</dbReference>
<accession>A0ABW4A9K1</accession>
<organism evidence="2 3">
    <name type="scientific">Actinoplanes sichuanensis</name>
    <dbReference type="NCBI Taxonomy" id="512349"/>
    <lineage>
        <taxon>Bacteria</taxon>
        <taxon>Bacillati</taxon>
        <taxon>Actinomycetota</taxon>
        <taxon>Actinomycetes</taxon>
        <taxon>Micromonosporales</taxon>
        <taxon>Micromonosporaceae</taxon>
        <taxon>Actinoplanes</taxon>
    </lineage>
</organism>
<name>A0ABW4A9K1_9ACTN</name>
<protein>
    <recommendedName>
        <fullName evidence="4">Protein kinase domain-containing protein</fullName>
    </recommendedName>
</protein>
<dbReference type="RefSeq" id="WP_317796061.1">
    <property type="nucleotide sequence ID" value="NZ_AP028461.1"/>
</dbReference>
<keyword evidence="1" id="KW-0472">Membrane</keyword>
<evidence type="ECO:0000313" key="2">
    <source>
        <dbReference type="EMBL" id="MFD1367391.1"/>
    </source>
</evidence>
<keyword evidence="3" id="KW-1185">Reference proteome</keyword>
<reference evidence="3" key="1">
    <citation type="journal article" date="2019" name="Int. J. Syst. Evol. Microbiol.">
        <title>The Global Catalogue of Microorganisms (GCM) 10K type strain sequencing project: providing services to taxonomists for standard genome sequencing and annotation.</title>
        <authorList>
            <consortium name="The Broad Institute Genomics Platform"/>
            <consortium name="The Broad Institute Genome Sequencing Center for Infectious Disease"/>
            <person name="Wu L."/>
            <person name="Ma J."/>
        </authorList>
    </citation>
    <scope>NUCLEOTIDE SEQUENCE [LARGE SCALE GENOMIC DNA]</scope>
    <source>
        <strain evidence="3">CCM 7526</strain>
    </source>
</reference>